<accession>A0ABS2K810</accession>
<dbReference type="InterPro" id="IPR029058">
    <property type="entry name" value="AB_hydrolase_fold"/>
</dbReference>
<dbReference type="InterPro" id="IPR050471">
    <property type="entry name" value="AB_hydrolase"/>
</dbReference>
<dbReference type="SUPFAM" id="SSF53474">
    <property type="entry name" value="alpha/beta-Hydrolases"/>
    <property type="match status" value="1"/>
</dbReference>
<dbReference type="Gene3D" id="3.40.50.1820">
    <property type="entry name" value="alpha/beta hydrolase"/>
    <property type="match status" value="1"/>
</dbReference>
<evidence type="ECO:0000313" key="3">
    <source>
        <dbReference type="Proteomes" id="UP001430149"/>
    </source>
</evidence>
<dbReference type="Proteomes" id="UP001430149">
    <property type="component" value="Unassembled WGS sequence"/>
</dbReference>
<evidence type="ECO:0000259" key="1">
    <source>
        <dbReference type="Pfam" id="PF00561"/>
    </source>
</evidence>
<dbReference type="PANTHER" id="PTHR43433">
    <property type="entry name" value="HYDROLASE, ALPHA/BETA FOLD FAMILY PROTEIN"/>
    <property type="match status" value="1"/>
</dbReference>
<keyword evidence="2" id="KW-0378">Hydrolase</keyword>
<proteinExistence type="predicted"/>
<name>A0ABS2K810_9GAMM</name>
<reference evidence="2" key="1">
    <citation type="submission" date="2020-10" db="EMBL/GenBank/DDBJ databases">
        <title>Phylogeny of dyella-like bacteria.</title>
        <authorList>
            <person name="Fu J."/>
        </authorList>
    </citation>
    <scope>NUCLEOTIDE SEQUENCE</scope>
    <source>
        <strain evidence="2">DHOC52</strain>
    </source>
</reference>
<dbReference type="PRINTS" id="PR00111">
    <property type="entry name" value="ABHYDROLASE"/>
</dbReference>
<sequence length="236" mass="25947">MDDWDPKITNGLAAEHDVIIFDYPGIGKSSGKTPAGVEALTRQCVDFFRALGFKQVDVMGFSLGGMISQQLAYEYPDLIRRVILLGTGPRGGEDMTFTELSAEEQEDPIALLTVAFFTTSEKSKAAARDYIQRLQLRTADRDDPVSKESATIELGSIREWGTIPPTGRYAMLADIHQPTLIVHGAKDIVVTPINAYILAQHIPNAQLVMYPDASHGAQSQYAENFLKQANIFLTEA</sequence>
<keyword evidence="3" id="KW-1185">Reference proteome</keyword>
<comment type="caution">
    <text evidence="2">The sequence shown here is derived from an EMBL/GenBank/DDBJ whole genome shotgun (WGS) entry which is preliminary data.</text>
</comment>
<dbReference type="PANTHER" id="PTHR43433:SF5">
    <property type="entry name" value="AB HYDROLASE-1 DOMAIN-CONTAINING PROTEIN"/>
    <property type="match status" value="1"/>
</dbReference>
<evidence type="ECO:0000313" key="2">
    <source>
        <dbReference type="EMBL" id="MBM7127356.1"/>
    </source>
</evidence>
<dbReference type="GO" id="GO:0016787">
    <property type="term" value="F:hydrolase activity"/>
    <property type="evidence" value="ECO:0007669"/>
    <property type="project" value="UniProtKB-KW"/>
</dbReference>
<protein>
    <submittedName>
        <fullName evidence="2">Alpha/beta hydrolase</fullName>
    </submittedName>
</protein>
<dbReference type="Pfam" id="PF00561">
    <property type="entry name" value="Abhydrolase_1"/>
    <property type="match status" value="1"/>
</dbReference>
<dbReference type="EMBL" id="JADIKE010000039">
    <property type="protein sequence ID" value="MBM7127356.1"/>
    <property type="molecule type" value="Genomic_DNA"/>
</dbReference>
<feature type="domain" description="AB hydrolase-1" evidence="1">
    <location>
        <begin position="4"/>
        <end position="218"/>
    </location>
</feature>
<organism evidence="2 3">
    <name type="scientific">Dyella flava</name>
    <dbReference type="NCBI Taxonomy" id="1920170"/>
    <lineage>
        <taxon>Bacteria</taxon>
        <taxon>Pseudomonadati</taxon>
        <taxon>Pseudomonadota</taxon>
        <taxon>Gammaproteobacteria</taxon>
        <taxon>Lysobacterales</taxon>
        <taxon>Rhodanobacteraceae</taxon>
        <taxon>Dyella</taxon>
    </lineage>
</organism>
<dbReference type="InterPro" id="IPR000073">
    <property type="entry name" value="AB_hydrolase_1"/>
</dbReference>
<gene>
    <name evidence="2" type="ORF">ISP19_18430</name>
</gene>